<dbReference type="AlphaFoldDB" id="A0A2J7TDW9"/>
<dbReference type="RefSeq" id="WP_102844695.1">
    <property type="nucleotide sequence ID" value="NZ_PDZR01000021.1"/>
</dbReference>
<protein>
    <submittedName>
        <fullName evidence="2">Protein tyrosine phosphatase</fullName>
    </submittedName>
</protein>
<evidence type="ECO:0000313" key="2">
    <source>
        <dbReference type="EMBL" id="PNG24961.1"/>
    </source>
</evidence>
<dbReference type="SUPFAM" id="SSF52799">
    <property type="entry name" value="(Phosphotyrosine protein) phosphatases II"/>
    <property type="match status" value="1"/>
</dbReference>
<reference evidence="2 3" key="1">
    <citation type="submission" date="2017-10" db="EMBL/GenBank/DDBJ databases">
        <title>Genome announcement of Methylocella silvestris TVC from permafrost.</title>
        <authorList>
            <person name="Wang J."/>
            <person name="Geng K."/>
            <person name="Ul-Haque F."/>
            <person name="Crombie A.T."/>
            <person name="Street L.E."/>
            <person name="Wookey P.A."/>
            <person name="Murrell J.C."/>
            <person name="Pratscher J."/>
        </authorList>
    </citation>
    <scope>NUCLEOTIDE SEQUENCE [LARGE SCALE GENOMIC DNA]</scope>
    <source>
        <strain evidence="2 3">TVC</strain>
    </source>
</reference>
<dbReference type="InterPro" id="IPR016130">
    <property type="entry name" value="Tyr_Pase_AS"/>
</dbReference>
<evidence type="ECO:0000259" key="1">
    <source>
        <dbReference type="PROSITE" id="PS50056"/>
    </source>
</evidence>
<comment type="caution">
    <text evidence="2">The sequence shown here is derived from an EMBL/GenBank/DDBJ whole genome shotgun (WGS) entry which is preliminary data.</text>
</comment>
<name>A0A2J7TDW9_METSI</name>
<dbReference type="PROSITE" id="PS00383">
    <property type="entry name" value="TYR_PHOSPHATASE_1"/>
    <property type="match status" value="1"/>
</dbReference>
<dbReference type="InterPro" id="IPR000242">
    <property type="entry name" value="PTP_cat"/>
</dbReference>
<dbReference type="Pfam" id="PF00102">
    <property type="entry name" value="Y_phosphatase"/>
    <property type="match status" value="1"/>
</dbReference>
<gene>
    <name evidence="2" type="ORF">CR492_15785</name>
</gene>
<organism evidence="2 3">
    <name type="scientific">Methylocella silvestris</name>
    <dbReference type="NCBI Taxonomy" id="199596"/>
    <lineage>
        <taxon>Bacteria</taxon>
        <taxon>Pseudomonadati</taxon>
        <taxon>Pseudomonadota</taxon>
        <taxon>Alphaproteobacteria</taxon>
        <taxon>Hyphomicrobiales</taxon>
        <taxon>Beijerinckiaceae</taxon>
        <taxon>Methylocella</taxon>
    </lineage>
</organism>
<dbReference type="InterPro" id="IPR029021">
    <property type="entry name" value="Prot-tyrosine_phosphatase-like"/>
</dbReference>
<sequence length="170" mass="18421">MSRLHVCSLARVPDLARETGARSLVTLLDRGTPVARPATIEAGRHLYVSMSDIVLAIEGHILPCEDHVATLLDFIRQWDRAAPMLIHCYAGVSRSTAAAFIAACALSPERDEFEIAAILRHKSPTATPNARLVALADAILQRDGRMTAAIEKIGRGADCYEGVPFALELH</sequence>
<dbReference type="EMBL" id="PDZR01000021">
    <property type="protein sequence ID" value="PNG24961.1"/>
    <property type="molecule type" value="Genomic_DNA"/>
</dbReference>
<dbReference type="PROSITE" id="PS50056">
    <property type="entry name" value="TYR_PHOSPHATASE_2"/>
    <property type="match status" value="1"/>
</dbReference>
<evidence type="ECO:0000313" key="3">
    <source>
        <dbReference type="Proteomes" id="UP000236286"/>
    </source>
</evidence>
<dbReference type="InterPro" id="IPR000387">
    <property type="entry name" value="Tyr_Pase_dom"/>
</dbReference>
<dbReference type="Proteomes" id="UP000236286">
    <property type="component" value="Unassembled WGS sequence"/>
</dbReference>
<accession>A0A2J7TDW9</accession>
<proteinExistence type="predicted"/>
<dbReference type="OrthoDB" id="9794527at2"/>
<dbReference type="Gene3D" id="3.90.190.10">
    <property type="entry name" value="Protein tyrosine phosphatase superfamily"/>
    <property type="match status" value="1"/>
</dbReference>
<dbReference type="GO" id="GO:0004725">
    <property type="term" value="F:protein tyrosine phosphatase activity"/>
    <property type="evidence" value="ECO:0007669"/>
    <property type="project" value="InterPro"/>
</dbReference>
<feature type="domain" description="Tyrosine specific protein phosphatases" evidence="1">
    <location>
        <begin position="69"/>
        <end position="124"/>
    </location>
</feature>